<proteinExistence type="predicted"/>
<dbReference type="AlphaFoldDB" id="A0A6J4SSH7"/>
<sequence length="56" mass="6530">CSSAYQFSHFRWSRRAAPPPRRRPQPLPRSRCARPSRSNRREAECRPKRCAAPPPS</sequence>
<evidence type="ECO:0000256" key="1">
    <source>
        <dbReference type="SAM" id="MobiDB-lite"/>
    </source>
</evidence>
<evidence type="ECO:0000313" key="2">
    <source>
        <dbReference type="EMBL" id="CAA9504074.1"/>
    </source>
</evidence>
<accession>A0A6J4SSH7</accession>
<organism evidence="2">
    <name type="scientific">uncultured Sphingomonas sp</name>
    <dbReference type="NCBI Taxonomy" id="158754"/>
    <lineage>
        <taxon>Bacteria</taxon>
        <taxon>Pseudomonadati</taxon>
        <taxon>Pseudomonadota</taxon>
        <taxon>Alphaproteobacteria</taxon>
        <taxon>Sphingomonadales</taxon>
        <taxon>Sphingomonadaceae</taxon>
        <taxon>Sphingomonas</taxon>
        <taxon>environmental samples</taxon>
    </lineage>
</organism>
<gene>
    <name evidence="2" type="ORF">AVDCRST_MAG44-894</name>
</gene>
<feature type="non-terminal residue" evidence="2">
    <location>
        <position position="1"/>
    </location>
</feature>
<reference evidence="2" key="1">
    <citation type="submission" date="2020-02" db="EMBL/GenBank/DDBJ databases">
        <authorList>
            <person name="Meier V. D."/>
        </authorList>
    </citation>
    <scope>NUCLEOTIDE SEQUENCE</scope>
    <source>
        <strain evidence="2">AVDCRST_MAG44</strain>
    </source>
</reference>
<feature type="non-terminal residue" evidence="2">
    <location>
        <position position="56"/>
    </location>
</feature>
<protein>
    <submittedName>
        <fullName evidence="2">Uncharacterized protein</fullName>
    </submittedName>
</protein>
<feature type="region of interest" description="Disordered" evidence="1">
    <location>
        <begin position="12"/>
        <end position="56"/>
    </location>
</feature>
<dbReference type="EMBL" id="CADCVY010000067">
    <property type="protein sequence ID" value="CAA9504074.1"/>
    <property type="molecule type" value="Genomic_DNA"/>
</dbReference>
<name>A0A6J4SSH7_9SPHN</name>